<dbReference type="RefSeq" id="WP_090311073.1">
    <property type="nucleotide sequence ID" value="NZ_FNFE01000007.1"/>
</dbReference>
<reference evidence="3" key="1">
    <citation type="submission" date="2016-10" db="EMBL/GenBank/DDBJ databases">
        <authorList>
            <person name="Varghese N."/>
            <person name="Submissions S."/>
        </authorList>
    </citation>
    <scope>NUCLEOTIDE SEQUENCE [LARGE SCALE GENOMIC DNA]</scope>
    <source>
        <strain evidence="3">B4,CECT 8067,JCM 17497</strain>
    </source>
</reference>
<organism evidence="2 3">
    <name type="scientific">Natronorubrum texcoconense</name>
    <dbReference type="NCBI Taxonomy" id="1095776"/>
    <lineage>
        <taxon>Archaea</taxon>
        <taxon>Methanobacteriati</taxon>
        <taxon>Methanobacteriota</taxon>
        <taxon>Stenosarchaea group</taxon>
        <taxon>Halobacteria</taxon>
        <taxon>Halobacteriales</taxon>
        <taxon>Natrialbaceae</taxon>
        <taxon>Natronorubrum</taxon>
    </lineage>
</organism>
<sequence length="296" mass="32101">MERRSYLAAVGAVTAAGFAGCVGELGADDGGNGGDDDGNGDDTGNGADGNEAQDDEHGAVEAVEAYMAAGADEDLDAMADAMHTHHPFDPAEMAAEAEEDEDMTFEMDAVGDYAVELADESYETDEIHDLPYAEFWFQDVDLDDALEGEEAALVTVETETTIAGETVTKTDTLVALTEDGEWRVFLPYEESTELPDGDPVDDETYRVVDDLEFDTDDERVRVNLVDSIDSSIEEIVAYSESQGRGSSVYEPEDSDDDYAIPSTWFSSQFDPDGDEIVVTVIVDGEELLVHRETYES</sequence>
<dbReference type="EMBL" id="FNFE01000007">
    <property type="protein sequence ID" value="SDK82186.1"/>
    <property type="molecule type" value="Genomic_DNA"/>
</dbReference>
<dbReference type="OrthoDB" id="327300at2157"/>
<dbReference type="AlphaFoldDB" id="A0A1G9F167"/>
<feature type="region of interest" description="Disordered" evidence="1">
    <location>
        <begin position="23"/>
        <end position="54"/>
    </location>
</feature>
<dbReference type="STRING" id="1095776.SAMN04515672_4056"/>
<name>A0A1G9F167_9EURY</name>
<accession>A0A1G9F167</accession>
<dbReference type="Proteomes" id="UP000198882">
    <property type="component" value="Unassembled WGS sequence"/>
</dbReference>
<proteinExistence type="predicted"/>
<dbReference type="PROSITE" id="PS51257">
    <property type="entry name" value="PROKAR_LIPOPROTEIN"/>
    <property type="match status" value="1"/>
</dbReference>
<evidence type="ECO:0000313" key="2">
    <source>
        <dbReference type="EMBL" id="SDK82186.1"/>
    </source>
</evidence>
<gene>
    <name evidence="2" type="ORF">SAMN04515672_4056</name>
</gene>
<protein>
    <submittedName>
        <fullName evidence="2">Uncharacterized protein</fullName>
    </submittedName>
</protein>
<keyword evidence="3" id="KW-1185">Reference proteome</keyword>
<evidence type="ECO:0000313" key="3">
    <source>
        <dbReference type="Proteomes" id="UP000198882"/>
    </source>
</evidence>
<evidence type="ECO:0000256" key="1">
    <source>
        <dbReference type="SAM" id="MobiDB-lite"/>
    </source>
</evidence>